<protein>
    <submittedName>
        <fullName evidence="3">Trehalose utilization protein</fullName>
    </submittedName>
</protein>
<sequence length="260" mass="29539">MIRTIVWNEFVHEQENDLVRSIYPEGIHATIAEALAKDRGIVASTAVMPEEEHGLTAERLAETDVLIWWGHKAHGRVDDAVVERVVQRVWEGMGLIVLHSGHFSKPFKRLMGTPCSLRWREAGERERMWAINRSHPILAGLPGRIELPNEEMYGEPFLVPEPMETVLISWFEGGEVFRSGLTWQRGAGRIFYFRPGHETYPTYHDGTVQQILRNAVHWAKNPAPAWSDISDAPNVPVEQAPEKIEVKGGSLHRPGEEGYR</sequence>
<dbReference type="RefSeq" id="WP_184147373.1">
    <property type="nucleotide sequence ID" value="NZ_JACHFM010000001.1"/>
</dbReference>
<reference evidence="3 4" key="1">
    <citation type="submission" date="2020-08" db="EMBL/GenBank/DDBJ databases">
        <title>Genomic Encyclopedia of Type Strains, Phase IV (KMG-IV): sequencing the most valuable type-strain genomes for metagenomic binning, comparative biology and taxonomic classification.</title>
        <authorList>
            <person name="Goeker M."/>
        </authorList>
    </citation>
    <scope>NUCLEOTIDE SEQUENCE [LARGE SCALE GENOMIC DNA]</scope>
    <source>
        <strain evidence="3 4">DSM 101730</strain>
    </source>
</reference>
<evidence type="ECO:0000313" key="3">
    <source>
        <dbReference type="EMBL" id="MBB5220954.1"/>
    </source>
</evidence>
<dbReference type="Gene3D" id="3.40.50.880">
    <property type="match status" value="1"/>
</dbReference>
<dbReference type="InterPro" id="IPR029062">
    <property type="entry name" value="Class_I_gatase-like"/>
</dbReference>
<evidence type="ECO:0000259" key="2">
    <source>
        <dbReference type="Pfam" id="PF06283"/>
    </source>
</evidence>
<feature type="domain" description="ThuA-like" evidence="2">
    <location>
        <begin position="5"/>
        <end position="219"/>
    </location>
</feature>
<dbReference type="EMBL" id="JACHFM010000001">
    <property type="protein sequence ID" value="MBB5220954.1"/>
    <property type="molecule type" value="Genomic_DNA"/>
</dbReference>
<dbReference type="InterPro" id="IPR009381">
    <property type="entry name" value="Trehalose_catabolism_ThuA_prok"/>
</dbReference>
<accession>A0A840SJ28</accession>
<dbReference type="InterPro" id="IPR029010">
    <property type="entry name" value="ThuA-like"/>
</dbReference>
<name>A0A840SJ28_9RHOB</name>
<organism evidence="3 4">
    <name type="scientific">Amaricoccus macauensis</name>
    <dbReference type="NCBI Taxonomy" id="57001"/>
    <lineage>
        <taxon>Bacteria</taxon>
        <taxon>Pseudomonadati</taxon>
        <taxon>Pseudomonadota</taxon>
        <taxon>Alphaproteobacteria</taxon>
        <taxon>Rhodobacterales</taxon>
        <taxon>Paracoccaceae</taxon>
        <taxon>Amaricoccus</taxon>
    </lineage>
</organism>
<dbReference type="Pfam" id="PF06283">
    <property type="entry name" value="ThuA"/>
    <property type="match status" value="1"/>
</dbReference>
<keyword evidence="4" id="KW-1185">Reference proteome</keyword>
<feature type="region of interest" description="Disordered" evidence="1">
    <location>
        <begin position="239"/>
        <end position="260"/>
    </location>
</feature>
<evidence type="ECO:0000256" key="1">
    <source>
        <dbReference type="SAM" id="MobiDB-lite"/>
    </source>
</evidence>
<comment type="caution">
    <text evidence="3">The sequence shown here is derived from an EMBL/GenBank/DDBJ whole genome shotgun (WGS) entry which is preliminary data.</text>
</comment>
<dbReference type="PIRSF" id="PIRSF030013">
    <property type="entry name" value="ThuA"/>
    <property type="match status" value="1"/>
</dbReference>
<proteinExistence type="predicted"/>
<dbReference type="AlphaFoldDB" id="A0A840SJ28"/>
<dbReference type="Proteomes" id="UP000549457">
    <property type="component" value="Unassembled WGS sequence"/>
</dbReference>
<dbReference type="SUPFAM" id="SSF52317">
    <property type="entry name" value="Class I glutamine amidotransferase-like"/>
    <property type="match status" value="1"/>
</dbReference>
<gene>
    <name evidence="3" type="ORF">HNP73_000875</name>
</gene>
<evidence type="ECO:0000313" key="4">
    <source>
        <dbReference type="Proteomes" id="UP000549457"/>
    </source>
</evidence>